<dbReference type="PROSITE" id="PS51257">
    <property type="entry name" value="PROKAR_LIPOPROTEIN"/>
    <property type="match status" value="1"/>
</dbReference>
<dbReference type="EMBL" id="CP067977">
    <property type="protein sequence ID" value="QQQ19137.1"/>
    <property type="molecule type" value="Genomic_DNA"/>
</dbReference>
<dbReference type="PROSITE" id="PS51007">
    <property type="entry name" value="CYTC"/>
    <property type="match status" value="1"/>
</dbReference>
<evidence type="ECO:0000313" key="6">
    <source>
        <dbReference type="EMBL" id="QQQ19137.1"/>
    </source>
</evidence>
<reference evidence="6 7" key="1">
    <citation type="submission" date="2021-01" db="EMBL/GenBank/DDBJ databases">
        <title>Brevundimonas vitis sp. nov., an bacterium isolated from grape (Vitis vinifera).</title>
        <authorList>
            <person name="Jiang L."/>
            <person name="Lee J."/>
        </authorList>
    </citation>
    <scope>NUCLEOTIDE SEQUENCE [LARGE SCALE GENOMIC DNA]</scope>
    <source>
        <strain evidence="6 7">GRTSA-9</strain>
    </source>
</reference>
<dbReference type="RefSeq" id="WP_201103488.1">
    <property type="nucleotide sequence ID" value="NZ_CP067977.1"/>
</dbReference>
<organism evidence="6 7">
    <name type="scientific">Brevundimonas vitisensis</name>
    <dbReference type="NCBI Taxonomy" id="2800818"/>
    <lineage>
        <taxon>Bacteria</taxon>
        <taxon>Pseudomonadati</taxon>
        <taxon>Pseudomonadota</taxon>
        <taxon>Alphaproteobacteria</taxon>
        <taxon>Caulobacterales</taxon>
        <taxon>Caulobacteraceae</taxon>
        <taxon>Brevundimonas</taxon>
    </lineage>
</organism>
<sequence length="175" mass="18620">MDFRIAGALALGSMLAVASCDRAEVKVATSTDAPHVVAASDIEAGRYLVKVGGCNDCHTPGYVQGGGKLAETEWLKGNPVGYRGPWGTTYAHNLRLTTAGMTEDEWVEMLGTRQALPIMPWPSVNAMSEADRRAIYRFIRSLPGEAGTPAPAALAPGIEPTTPYENMMPVMPKAS</sequence>
<evidence type="ECO:0000256" key="2">
    <source>
        <dbReference type="ARBA" id="ARBA00022723"/>
    </source>
</evidence>
<evidence type="ECO:0000256" key="3">
    <source>
        <dbReference type="ARBA" id="ARBA00023004"/>
    </source>
</evidence>
<dbReference type="SUPFAM" id="SSF46626">
    <property type="entry name" value="Cytochrome c"/>
    <property type="match status" value="1"/>
</dbReference>
<evidence type="ECO:0000313" key="7">
    <source>
        <dbReference type="Proteomes" id="UP000595448"/>
    </source>
</evidence>
<dbReference type="InterPro" id="IPR009056">
    <property type="entry name" value="Cyt_c-like_dom"/>
</dbReference>
<proteinExistence type="predicted"/>
<dbReference type="Proteomes" id="UP000595448">
    <property type="component" value="Chromosome"/>
</dbReference>
<evidence type="ECO:0000256" key="1">
    <source>
        <dbReference type="ARBA" id="ARBA00022617"/>
    </source>
</evidence>
<feature type="domain" description="Cytochrome c" evidence="5">
    <location>
        <begin position="40"/>
        <end position="143"/>
    </location>
</feature>
<keyword evidence="1 4" id="KW-0349">Heme</keyword>
<protein>
    <submittedName>
        <fullName evidence="6">Cytochrome C</fullName>
    </submittedName>
</protein>
<evidence type="ECO:0000256" key="4">
    <source>
        <dbReference type="PROSITE-ProRule" id="PRU00433"/>
    </source>
</evidence>
<name>A0ABX7BNG6_9CAUL</name>
<accession>A0ABX7BNG6</accession>
<keyword evidence="3 4" id="KW-0408">Iron</keyword>
<evidence type="ECO:0000259" key="5">
    <source>
        <dbReference type="PROSITE" id="PS51007"/>
    </source>
</evidence>
<keyword evidence="2 4" id="KW-0479">Metal-binding</keyword>
<gene>
    <name evidence="6" type="ORF">JIP62_03175</name>
</gene>
<keyword evidence="7" id="KW-1185">Reference proteome</keyword>
<dbReference type="InterPro" id="IPR036909">
    <property type="entry name" value="Cyt_c-like_dom_sf"/>
</dbReference>
<dbReference type="Gene3D" id="1.10.760.10">
    <property type="entry name" value="Cytochrome c-like domain"/>
    <property type="match status" value="1"/>
</dbReference>